<keyword evidence="4" id="KW-1185">Reference proteome</keyword>
<dbReference type="EMBL" id="CACSIK010000001">
    <property type="protein sequence ID" value="CAA0087458.1"/>
    <property type="molecule type" value="Genomic_DNA"/>
</dbReference>
<proteinExistence type="predicted"/>
<dbReference type="Proteomes" id="UP000435877">
    <property type="component" value="Unassembled WGS sequence"/>
</dbReference>
<evidence type="ECO:0000313" key="1">
    <source>
        <dbReference type="EMBL" id="CAA0087458.1"/>
    </source>
</evidence>
<organism evidence="3 5">
    <name type="scientific">Zhongshania aliphaticivorans</name>
    <dbReference type="NCBI Taxonomy" id="1470434"/>
    <lineage>
        <taxon>Bacteria</taxon>
        <taxon>Pseudomonadati</taxon>
        <taxon>Pseudomonadota</taxon>
        <taxon>Gammaproteobacteria</taxon>
        <taxon>Cellvibrionales</taxon>
        <taxon>Spongiibacteraceae</taxon>
        <taxon>Zhongshania</taxon>
    </lineage>
</organism>
<accession>A0A5S9QP56</accession>
<name>A0A5S9QP56_9GAMM</name>
<evidence type="ECO:0000313" key="4">
    <source>
        <dbReference type="Proteomes" id="UP000435877"/>
    </source>
</evidence>
<evidence type="ECO:0000313" key="2">
    <source>
        <dbReference type="EMBL" id="CAA0114909.1"/>
    </source>
</evidence>
<evidence type="ECO:0000313" key="5">
    <source>
        <dbReference type="Proteomes" id="UP000439591"/>
    </source>
</evidence>
<dbReference type="EMBL" id="CACSIM010000005">
    <property type="protein sequence ID" value="CAA0114909.1"/>
    <property type="molecule type" value="Genomic_DNA"/>
</dbReference>
<protein>
    <submittedName>
        <fullName evidence="3">Uncharacterized protein</fullName>
    </submittedName>
</protein>
<dbReference type="RefSeq" id="WP_159267921.1">
    <property type="nucleotide sequence ID" value="NZ_CACSIK010000001.1"/>
</dbReference>
<dbReference type="Proteomes" id="UP000439591">
    <property type="component" value="Unassembled WGS sequence"/>
</dbReference>
<evidence type="ECO:0000313" key="3">
    <source>
        <dbReference type="EMBL" id="CAA0119708.1"/>
    </source>
</evidence>
<dbReference type="EMBL" id="CACSIM010000007">
    <property type="protein sequence ID" value="CAA0119708.1"/>
    <property type="molecule type" value="Genomic_DNA"/>
</dbReference>
<reference evidence="4 5" key="1">
    <citation type="submission" date="2019-11" db="EMBL/GenBank/DDBJ databases">
        <authorList>
            <person name="Holert J."/>
        </authorList>
    </citation>
    <scope>NUCLEOTIDE SEQUENCE [LARGE SCALE GENOMIC DNA]</scope>
    <source>
        <strain evidence="3">BC3_2A</strain>
        <strain evidence="1">SB11_1A</strain>
    </source>
</reference>
<sequence length="137" mass="15574">MTKEKGPLLGELEEIKAALHKPRDIDLSIIPVLDDIIEDDLDRAADEPELSTTASQTENVATPSITEIIDPSHPQPQPANTEFTIAYSDDNNFERDIFIQEVIDAMMPEIESELRKRLMKLDDVTLDRWHSHPDKNN</sequence>
<gene>
    <name evidence="1" type="ORF">IHBHHGIJ_01316</name>
    <name evidence="2" type="ORF">KFEGEMFD_03056</name>
    <name evidence="3" type="ORF">KFEGEMFD_03615</name>
</gene>
<dbReference type="AlphaFoldDB" id="A0A5S9QP56"/>
<dbReference type="OrthoDB" id="5741797at2"/>